<dbReference type="Proteomes" id="UP001595752">
    <property type="component" value="Unassembled WGS sequence"/>
</dbReference>
<name>A0ABV8B690_9BACI</name>
<comment type="caution">
    <text evidence="2">The sequence shown here is derived from an EMBL/GenBank/DDBJ whole genome shotgun (WGS) entry which is preliminary data.</text>
</comment>
<keyword evidence="1" id="KW-1133">Transmembrane helix</keyword>
<protein>
    <submittedName>
        <fullName evidence="2">Uncharacterized protein</fullName>
    </submittedName>
</protein>
<organism evidence="2 3">
    <name type="scientific">Bacillus songklensis</name>
    <dbReference type="NCBI Taxonomy" id="1069116"/>
    <lineage>
        <taxon>Bacteria</taxon>
        <taxon>Bacillati</taxon>
        <taxon>Bacillota</taxon>
        <taxon>Bacilli</taxon>
        <taxon>Bacillales</taxon>
        <taxon>Bacillaceae</taxon>
        <taxon>Bacillus</taxon>
    </lineage>
</organism>
<feature type="transmembrane region" description="Helical" evidence="1">
    <location>
        <begin position="39"/>
        <end position="57"/>
    </location>
</feature>
<feature type="transmembrane region" description="Helical" evidence="1">
    <location>
        <begin position="77"/>
        <end position="96"/>
    </location>
</feature>
<dbReference type="EMBL" id="JBHRZT010000072">
    <property type="protein sequence ID" value="MFC3885823.1"/>
    <property type="molecule type" value="Genomic_DNA"/>
</dbReference>
<evidence type="ECO:0000313" key="3">
    <source>
        <dbReference type="Proteomes" id="UP001595752"/>
    </source>
</evidence>
<sequence>MLKRNLIACMGIFILICFQAAFRLVKPADFLDTSSFPAIIMATVLTLYFLFGFIGWYKEELGGTGIERSKMKKIRIFAVISADLAAGSFIVMTMWLNSVPIALIFLFEILMIGITLFLANKIYIHSQRLNPEKKK</sequence>
<proteinExistence type="predicted"/>
<reference evidence="3" key="1">
    <citation type="journal article" date="2019" name="Int. J. Syst. Evol. Microbiol.">
        <title>The Global Catalogue of Microorganisms (GCM) 10K type strain sequencing project: providing services to taxonomists for standard genome sequencing and annotation.</title>
        <authorList>
            <consortium name="The Broad Institute Genomics Platform"/>
            <consortium name="The Broad Institute Genome Sequencing Center for Infectious Disease"/>
            <person name="Wu L."/>
            <person name="Ma J."/>
        </authorList>
    </citation>
    <scope>NUCLEOTIDE SEQUENCE [LARGE SCALE GENOMIC DNA]</scope>
    <source>
        <strain evidence="3">CCUG 61889</strain>
    </source>
</reference>
<evidence type="ECO:0000256" key="1">
    <source>
        <dbReference type="SAM" id="Phobius"/>
    </source>
</evidence>
<keyword evidence="1" id="KW-0812">Transmembrane</keyword>
<gene>
    <name evidence="2" type="ORF">ACFOU2_21050</name>
</gene>
<keyword evidence="1" id="KW-0472">Membrane</keyword>
<dbReference type="RefSeq" id="WP_377918212.1">
    <property type="nucleotide sequence ID" value="NZ_JBHRZT010000072.1"/>
</dbReference>
<keyword evidence="3" id="KW-1185">Reference proteome</keyword>
<feature type="transmembrane region" description="Helical" evidence="1">
    <location>
        <begin position="102"/>
        <end position="124"/>
    </location>
</feature>
<accession>A0ABV8B690</accession>
<evidence type="ECO:0000313" key="2">
    <source>
        <dbReference type="EMBL" id="MFC3885823.1"/>
    </source>
</evidence>